<feature type="domain" description="SLH" evidence="2">
    <location>
        <begin position="106"/>
        <end position="175"/>
    </location>
</feature>
<dbReference type="STRING" id="755172.HMPREF1863_00421"/>
<gene>
    <name evidence="3" type="ORF">HMPREF1863_00421</name>
</gene>
<feature type="chain" id="PRO_5039396837" description="SLH domain-containing protein" evidence="1">
    <location>
        <begin position="25"/>
        <end position="745"/>
    </location>
</feature>
<keyword evidence="4" id="KW-1185">Reference proteome</keyword>
<feature type="signal peptide" evidence="1">
    <location>
        <begin position="1"/>
        <end position="24"/>
    </location>
</feature>
<organism evidence="3 4">
    <name type="scientific">Aedoeadaptatus coxii</name>
    <dbReference type="NCBI Taxonomy" id="755172"/>
    <lineage>
        <taxon>Bacteria</taxon>
        <taxon>Bacillati</taxon>
        <taxon>Bacillota</taxon>
        <taxon>Tissierellia</taxon>
        <taxon>Tissierellales</taxon>
        <taxon>Peptoniphilaceae</taxon>
        <taxon>Aedoeadaptatus</taxon>
    </lineage>
</organism>
<proteinExistence type="predicted"/>
<dbReference type="OrthoDB" id="1704165at2"/>
<evidence type="ECO:0000256" key="1">
    <source>
        <dbReference type="SAM" id="SignalP"/>
    </source>
</evidence>
<evidence type="ECO:0000313" key="4">
    <source>
        <dbReference type="Proteomes" id="UP000070442"/>
    </source>
</evidence>
<keyword evidence="1" id="KW-0732">Signal</keyword>
<evidence type="ECO:0000313" key="3">
    <source>
        <dbReference type="EMBL" id="KXB67912.1"/>
    </source>
</evidence>
<dbReference type="AlphaFoldDB" id="A0A134AJN1"/>
<dbReference type="PATRIC" id="fig|755172.3.peg.404"/>
<dbReference type="EMBL" id="LSDG01000011">
    <property type="protein sequence ID" value="KXB67912.1"/>
    <property type="molecule type" value="Genomic_DNA"/>
</dbReference>
<dbReference type="Pfam" id="PF00395">
    <property type="entry name" value="SLH"/>
    <property type="match status" value="1"/>
</dbReference>
<protein>
    <recommendedName>
        <fullName evidence="2">SLH domain-containing protein</fullName>
    </recommendedName>
</protein>
<dbReference type="PROSITE" id="PS51272">
    <property type="entry name" value="SLH"/>
    <property type="match status" value="1"/>
</dbReference>
<dbReference type="Proteomes" id="UP000070442">
    <property type="component" value="Unassembled WGS sequence"/>
</dbReference>
<dbReference type="InterPro" id="IPR001119">
    <property type="entry name" value="SLH_dom"/>
</dbReference>
<accession>A0A134AJN1</accession>
<sequence>MNKKFLSLVLALVMVLGTFGNVFAAAAPAKKDEAKKEAKTEAPKLTSTEAKTQWLIDNKIVIGNADADGKANGNMALTDPIRRDHVAKMLVFAMGEQDFAAKLQGVYRPFPDVELTSIVNGFISVAASKTSVNGVPIIAGYEDGTFRPTREVTYAELAKMLVVSIDKDLTPEKVKGMKWYSDWMKRAVELGILDGLSVDNPNAKAVRKDAFAMIYNAFFQLKEVKAVPANEMRGVISERSNGDKIVLNQDKAKVEYKVNDQTIFVNQAGVAQKWLANRNEQNNYYVGSVVRVLADKNGVATHIIEMGNPVEGVKNRNTAWVDLGNNTLRTEQSDWGTKVKDVKLNKDSLDVKKVNYEVNGKTEFYVADYDNGILTKVADYAAAKKLVADEKGMTYHVYLAYEKLPTSGVREARVVVFNKANVESSARLVRVAKAVSSPDYLLQVNAPGERETALESFSTRNNDKVWPYNYKLAAYDVIKLVSNGNNVKGDPVKVINYEKDNIYEVVDFKLVEGVNVTDNVAREKANQVVLADREGFIKKYDLPKEYNVFFGNQFVKGAHVQIATRDKTDIIDVVSVVQHDLRGHNNGQDTRLVKGVVANFLPANNKNELNRVEIIEEGNMRPTTFVTTLGDDNFKNGNYVEVRVGEVNKTYNYREILEVKKLLANDADKKLAVELQKVTFDAKGAVAGTDANKTALEGVIAKYNEVYGEFPKSADMNKIKGLVNYYIESYNKAQTDNSKHLELIK</sequence>
<comment type="caution">
    <text evidence="3">The sequence shown here is derived from an EMBL/GenBank/DDBJ whole genome shotgun (WGS) entry which is preliminary data.</text>
</comment>
<name>A0A134AJN1_9FIRM</name>
<evidence type="ECO:0000259" key="2">
    <source>
        <dbReference type="PROSITE" id="PS51272"/>
    </source>
</evidence>
<reference evidence="4" key="1">
    <citation type="submission" date="2016-01" db="EMBL/GenBank/DDBJ databases">
        <authorList>
            <person name="Mitreva M."/>
            <person name="Pepin K.H."/>
            <person name="Mihindukulasuriya K.A."/>
            <person name="Fulton R."/>
            <person name="Fronick C."/>
            <person name="O'Laughlin M."/>
            <person name="Miner T."/>
            <person name="Herter B."/>
            <person name="Rosa B.A."/>
            <person name="Cordes M."/>
            <person name="Tomlinson C."/>
            <person name="Wollam A."/>
            <person name="Palsikar V.B."/>
            <person name="Mardis E.R."/>
            <person name="Wilson R.K."/>
        </authorList>
    </citation>
    <scope>NUCLEOTIDE SEQUENCE [LARGE SCALE GENOMIC DNA]</scope>
    <source>
        <strain evidence="4">DNF00729</strain>
    </source>
</reference>